<evidence type="ECO:0000313" key="1">
    <source>
        <dbReference type="EMBL" id="GAD79530.1"/>
    </source>
</evidence>
<accession>U3B0M4</accession>
<dbReference type="STRING" id="1219080.VEZ01S_17_00170"/>
<keyword evidence="2" id="KW-1185">Reference proteome</keyword>
<organism evidence="1 2">
    <name type="scientific">Vibrio ezurae NBRC 102218</name>
    <dbReference type="NCBI Taxonomy" id="1219080"/>
    <lineage>
        <taxon>Bacteria</taxon>
        <taxon>Pseudomonadati</taxon>
        <taxon>Pseudomonadota</taxon>
        <taxon>Gammaproteobacteria</taxon>
        <taxon>Vibrionales</taxon>
        <taxon>Vibrionaceae</taxon>
        <taxon>Vibrio</taxon>
    </lineage>
</organism>
<proteinExistence type="predicted"/>
<name>U3B0M4_9VIBR</name>
<sequence length="71" mass="8287">MRKDIGANTGDYSLKRIQTLFISGLPLIMNIARTFNLEELPIAFHDAFNELENQEITINDDKRTYYHLLET</sequence>
<comment type="caution">
    <text evidence="1">The sequence shown here is derived from an EMBL/GenBank/DDBJ whole genome shotgun (WGS) entry which is preliminary data.</text>
</comment>
<evidence type="ECO:0000313" key="2">
    <source>
        <dbReference type="Proteomes" id="UP000016562"/>
    </source>
</evidence>
<protein>
    <submittedName>
        <fullName evidence="1">Uncharacterized protein</fullName>
    </submittedName>
</protein>
<dbReference type="AlphaFoldDB" id="U3B0M4"/>
<dbReference type="Proteomes" id="UP000016562">
    <property type="component" value="Unassembled WGS sequence"/>
</dbReference>
<gene>
    <name evidence="1" type="ORF">VEZ01S_17_00170</name>
</gene>
<reference evidence="1 2" key="1">
    <citation type="submission" date="2013-09" db="EMBL/GenBank/DDBJ databases">
        <title>Whole genome shotgun sequence of Vibrio ezurae NBRC 102218.</title>
        <authorList>
            <person name="Yoshida I."/>
            <person name="Hosoyama A."/>
            <person name="Numata M."/>
            <person name="Hashimoto M."/>
            <person name="Hosoyama Y."/>
            <person name="Tsuchikane K."/>
            <person name="Noguchi M."/>
            <person name="Hirakata S."/>
            <person name="Ichikawa N."/>
            <person name="Ohji S."/>
            <person name="Yamazoe A."/>
            <person name="Fujita N."/>
        </authorList>
    </citation>
    <scope>NUCLEOTIDE SEQUENCE [LARGE SCALE GENOMIC DNA]</scope>
    <source>
        <strain evidence="1 2">NBRC 102218</strain>
    </source>
</reference>
<dbReference type="EMBL" id="BATM01000017">
    <property type="protein sequence ID" value="GAD79530.1"/>
    <property type="molecule type" value="Genomic_DNA"/>
</dbReference>